<keyword evidence="3" id="KW-0547">Nucleotide-binding</keyword>
<dbReference type="Proteomes" id="UP000315377">
    <property type="component" value="Chromosome"/>
</dbReference>
<dbReference type="Gene3D" id="1.10.560.10">
    <property type="entry name" value="GroEL-like equatorial domain"/>
    <property type="match status" value="1"/>
</dbReference>
<protein>
    <submittedName>
        <fullName evidence="6 7">Chaperonin</fullName>
    </submittedName>
</protein>
<reference evidence="7 8" key="1">
    <citation type="submission" date="2019-07" db="EMBL/GenBank/DDBJ databases">
        <title>Paenibacillus thiaminolyticus NRRL B-4156.</title>
        <authorList>
            <person name="Hehnly C."/>
            <person name="Zhang L."/>
        </authorList>
    </citation>
    <scope>NUCLEOTIDE SEQUENCE [LARGE SCALE GENOMIC DNA]</scope>
    <source>
        <strain evidence="7 8">NRRL B-4156</strain>
    </source>
</reference>
<name>A0AAP9J4K0_PANTH</name>
<evidence type="ECO:0000313" key="9">
    <source>
        <dbReference type="Proteomes" id="UP001209276"/>
    </source>
</evidence>
<sequence length="527" mass="56527">MTQGQGQVQETDERYATLLNNANAVRALSSAVEGTLGPKGLDVMLVGANGDVVITNDGVTILEKMDVTHPAARLLIQVARAQQSEVGDGTTTATVLAGALVQEGVAQVTRGVPAAKVVNGMLEGIRVAAARLAERALRLEGWNDPKLHRAVHIAGREQADIVRLVLEAGQAVGWEQLQDPAYRLAEQIVAHEKASNEWFHGVLLKQKPLQRDWLPERTGCRVLILQDALEPDTLDEQLLTTEAGFQQYMAHRSAFMERLQRLHELGVGFLVLERGLHPEAEQFCLDHDMMVVQRVSREDIMRVCRLTGGKPLKRAALAKDAAVLEPLLGGTACVRYDERLERVRLYAPQTALSSDGPGGTPEPAGMRRAQVTLIVGASTREVVGERARIAQDAAAALQAAIQSGVLPGGGTTELALSYMLERYRETVRGMEAFGVAAVAQALRKPMAQIVLNAGFNPLEKLEEARAAQTASGSDAIGIDCDSGALLDYGDAGIVDPAAVKLHALRAAGEVAAAVLRIHTVIKMKPEA</sequence>
<dbReference type="InterPro" id="IPR027413">
    <property type="entry name" value="GROEL-like_equatorial_sf"/>
</dbReference>
<dbReference type="GO" id="GO:0140662">
    <property type="term" value="F:ATP-dependent protein folding chaperone"/>
    <property type="evidence" value="ECO:0007669"/>
    <property type="project" value="InterPro"/>
</dbReference>
<dbReference type="SUPFAM" id="SSF48592">
    <property type="entry name" value="GroEL equatorial domain-like"/>
    <property type="match status" value="1"/>
</dbReference>
<dbReference type="InterPro" id="IPR027409">
    <property type="entry name" value="GroEL-like_apical_dom_sf"/>
</dbReference>
<dbReference type="Proteomes" id="UP001209276">
    <property type="component" value="Unassembled WGS sequence"/>
</dbReference>
<evidence type="ECO:0000313" key="8">
    <source>
        <dbReference type="Proteomes" id="UP000315377"/>
    </source>
</evidence>
<dbReference type="GO" id="GO:0016887">
    <property type="term" value="F:ATP hydrolysis activity"/>
    <property type="evidence" value="ECO:0007669"/>
    <property type="project" value="InterPro"/>
</dbReference>
<evidence type="ECO:0000256" key="5">
    <source>
        <dbReference type="ARBA" id="ARBA00023186"/>
    </source>
</evidence>
<dbReference type="EMBL" id="JAMDMM010000017">
    <property type="protein sequence ID" value="MCY9607081.1"/>
    <property type="molecule type" value="Genomic_DNA"/>
</dbReference>
<dbReference type="InterPro" id="IPR017998">
    <property type="entry name" value="Chaperone_TCP-1"/>
</dbReference>
<evidence type="ECO:0000256" key="1">
    <source>
        <dbReference type="ARBA" id="ARBA00006607"/>
    </source>
</evidence>
<dbReference type="EMBL" id="CP041405">
    <property type="protein sequence ID" value="QDM46463.1"/>
    <property type="molecule type" value="Genomic_DNA"/>
</dbReference>
<dbReference type="InterPro" id="IPR002194">
    <property type="entry name" value="Chaperonin_TCP-1_CS"/>
</dbReference>
<dbReference type="GeneID" id="76999353"/>
<dbReference type="Pfam" id="PF00118">
    <property type="entry name" value="Cpn60_TCP1"/>
    <property type="match status" value="1"/>
</dbReference>
<dbReference type="AlphaFoldDB" id="A0AAP9J4K0"/>
<comment type="similarity">
    <text evidence="2">Belongs to the TCP-1 chaperonin family.</text>
</comment>
<dbReference type="GO" id="GO:0051082">
    <property type="term" value="F:unfolded protein binding"/>
    <property type="evidence" value="ECO:0007669"/>
    <property type="project" value="InterPro"/>
</dbReference>
<reference evidence="6 9" key="2">
    <citation type="submission" date="2022-05" db="EMBL/GenBank/DDBJ databases">
        <title>Genome Sequencing of Bee-Associated Microbes.</title>
        <authorList>
            <person name="Dunlap C."/>
        </authorList>
    </citation>
    <scope>NUCLEOTIDE SEQUENCE [LARGE SCALE GENOMIC DNA]</scope>
    <source>
        <strain evidence="6 9">NRRL B-14613</strain>
    </source>
</reference>
<dbReference type="GO" id="GO:0005524">
    <property type="term" value="F:ATP binding"/>
    <property type="evidence" value="ECO:0007669"/>
    <property type="project" value="UniProtKB-KW"/>
</dbReference>
<keyword evidence="9" id="KW-1185">Reference proteome</keyword>
<evidence type="ECO:0000313" key="6">
    <source>
        <dbReference type="EMBL" id="MCY9607081.1"/>
    </source>
</evidence>
<evidence type="ECO:0000256" key="3">
    <source>
        <dbReference type="ARBA" id="ARBA00022741"/>
    </source>
</evidence>
<keyword evidence="5" id="KW-0143">Chaperone</keyword>
<dbReference type="PROSITE" id="PS00751">
    <property type="entry name" value="TCP1_2"/>
    <property type="match status" value="1"/>
</dbReference>
<dbReference type="Gene3D" id="3.30.260.10">
    <property type="entry name" value="TCP-1-like chaperonin intermediate domain"/>
    <property type="match status" value="1"/>
</dbReference>
<comment type="similarity">
    <text evidence="1">Belongs to the chaperonin (HSP60) family.</text>
</comment>
<evidence type="ECO:0000256" key="2">
    <source>
        <dbReference type="ARBA" id="ARBA00008020"/>
    </source>
</evidence>
<dbReference type="SUPFAM" id="SSF52029">
    <property type="entry name" value="GroEL apical domain-like"/>
    <property type="match status" value="1"/>
</dbReference>
<accession>A0AAP9J4K0</accession>
<gene>
    <name evidence="7" type="ORF">FLT43_25680</name>
    <name evidence="6" type="ORF">M5W83_07960</name>
</gene>
<evidence type="ECO:0000313" key="7">
    <source>
        <dbReference type="EMBL" id="QDM46463.1"/>
    </source>
</evidence>
<dbReference type="PRINTS" id="PR00304">
    <property type="entry name" value="TCOMPLEXTCP1"/>
</dbReference>
<dbReference type="Gene3D" id="3.50.7.10">
    <property type="entry name" value="GroEL"/>
    <property type="match status" value="1"/>
</dbReference>
<evidence type="ECO:0000256" key="4">
    <source>
        <dbReference type="ARBA" id="ARBA00022840"/>
    </source>
</evidence>
<dbReference type="PANTHER" id="PTHR11353">
    <property type="entry name" value="CHAPERONIN"/>
    <property type="match status" value="1"/>
</dbReference>
<organism evidence="7 8">
    <name type="scientific">Paenibacillus thiaminolyticus</name>
    <name type="common">Bacillus thiaminolyticus</name>
    <dbReference type="NCBI Taxonomy" id="49283"/>
    <lineage>
        <taxon>Bacteria</taxon>
        <taxon>Bacillati</taxon>
        <taxon>Bacillota</taxon>
        <taxon>Bacilli</taxon>
        <taxon>Bacillales</taxon>
        <taxon>Paenibacillaceae</taxon>
        <taxon>Paenibacillus</taxon>
    </lineage>
</organism>
<proteinExistence type="inferred from homology"/>
<keyword evidence="4" id="KW-0067">ATP-binding</keyword>
<dbReference type="InterPro" id="IPR002423">
    <property type="entry name" value="Cpn60/GroEL/TCP-1"/>
</dbReference>
<dbReference type="InterPro" id="IPR027410">
    <property type="entry name" value="TCP-1-like_intermed_sf"/>
</dbReference>
<dbReference type="RefSeq" id="WP_087442075.1">
    <property type="nucleotide sequence ID" value="NZ_CABMNB010000023.1"/>
</dbReference>